<evidence type="ECO:0000313" key="3">
    <source>
        <dbReference type="EMBL" id="CAG9122675.1"/>
    </source>
</evidence>
<keyword evidence="4" id="KW-1185">Reference proteome</keyword>
<keyword evidence="1" id="KW-1133">Transmembrane helix</keyword>
<feature type="signal peptide" evidence="2">
    <location>
        <begin position="1"/>
        <end position="17"/>
    </location>
</feature>
<proteinExistence type="predicted"/>
<evidence type="ECO:0000256" key="2">
    <source>
        <dbReference type="SAM" id="SignalP"/>
    </source>
</evidence>
<dbReference type="Proteomes" id="UP000653454">
    <property type="component" value="Unassembled WGS sequence"/>
</dbReference>
<dbReference type="AlphaFoldDB" id="A0A8S4F6S4"/>
<keyword evidence="1" id="KW-0472">Membrane</keyword>
<feature type="chain" id="PRO_5035728513" evidence="2">
    <location>
        <begin position="18"/>
        <end position="161"/>
    </location>
</feature>
<feature type="transmembrane region" description="Helical" evidence="1">
    <location>
        <begin position="87"/>
        <end position="109"/>
    </location>
</feature>
<comment type="caution">
    <text evidence="3">The sequence shown here is derived from an EMBL/GenBank/DDBJ whole genome shotgun (WGS) entry which is preliminary data.</text>
</comment>
<keyword evidence="2" id="KW-0732">Signal</keyword>
<organism evidence="3 4">
    <name type="scientific">Plutella xylostella</name>
    <name type="common">Diamondback moth</name>
    <name type="synonym">Plutella maculipennis</name>
    <dbReference type="NCBI Taxonomy" id="51655"/>
    <lineage>
        <taxon>Eukaryota</taxon>
        <taxon>Metazoa</taxon>
        <taxon>Ecdysozoa</taxon>
        <taxon>Arthropoda</taxon>
        <taxon>Hexapoda</taxon>
        <taxon>Insecta</taxon>
        <taxon>Pterygota</taxon>
        <taxon>Neoptera</taxon>
        <taxon>Endopterygota</taxon>
        <taxon>Lepidoptera</taxon>
        <taxon>Glossata</taxon>
        <taxon>Ditrysia</taxon>
        <taxon>Yponomeutoidea</taxon>
        <taxon>Plutellidae</taxon>
        <taxon>Plutella</taxon>
    </lineage>
</organism>
<name>A0A8S4F6S4_PLUXY</name>
<reference evidence="3" key="1">
    <citation type="submission" date="2020-11" db="EMBL/GenBank/DDBJ databases">
        <authorList>
            <person name="Whiteford S."/>
        </authorList>
    </citation>
    <scope>NUCLEOTIDE SEQUENCE</scope>
</reference>
<evidence type="ECO:0000256" key="1">
    <source>
        <dbReference type="SAM" id="Phobius"/>
    </source>
</evidence>
<sequence>MICKLVVLSVVCGLALADPLPKIPQPPAGLTRSSFSYGNDYSTSYLEDDSYSLGDLIVQPEHSSLLAHTLSSLIGYKTSALSLAVDAISWLVSNAYIVILGSIVTLGFCKLTGKCSLDYELYEPVASFRSLVTPERLVTAERFFLKAVEKYAEERKRSIKK</sequence>
<evidence type="ECO:0000313" key="4">
    <source>
        <dbReference type="Proteomes" id="UP000653454"/>
    </source>
</evidence>
<accession>A0A8S4F6S4</accession>
<protein>
    <submittedName>
        <fullName evidence="3">(diamondback moth) hypothetical protein</fullName>
    </submittedName>
</protein>
<keyword evidence="1" id="KW-0812">Transmembrane</keyword>
<gene>
    <name evidence="3" type="ORF">PLXY2_LOCUS7708</name>
</gene>
<dbReference type="EMBL" id="CAJHNJ030000027">
    <property type="protein sequence ID" value="CAG9122675.1"/>
    <property type="molecule type" value="Genomic_DNA"/>
</dbReference>